<reference evidence="2 3" key="1">
    <citation type="submission" date="2023-10" db="EMBL/GenBank/DDBJ databases">
        <authorList>
            <person name="Maclean D."/>
            <person name="Macfadyen A."/>
        </authorList>
    </citation>
    <scope>NUCLEOTIDE SEQUENCE [LARGE SCALE GENOMIC DNA]</scope>
</reference>
<dbReference type="Gene3D" id="3.40.1000.10">
    <property type="entry name" value="Mog1/PsbP, alpha/beta/alpha sandwich"/>
    <property type="match status" value="1"/>
</dbReference>
<dbReference type="InterPro" id="IPR002683">
    <property type="entry name" value="PsbP_C"/>
</dbReference>
<dbReference type="PANTHER" id="PTHR31407">
    <property type="match status" value="1"/>
</dbReference>
<dbReference type="GO" id="GO:0015979">
    <property type="term" value="P:photosynthesis"/>
    <property type="evidence" value="ECO:0007669"/>
    <property type="project" value="InterPro"/>
</dbReference>
<dbReference type="GO" id="GO:0005509">
    <property type="term" value="F:calcium ion binding"/>
    <property type="evidence" value="ECO:0007669"/>
    <property type="project" value="InterPro"/>
</dbReference>
<name>A0AAV1HYH3_9CHLO</name>
<dbReference type="Pfam" id="PF01789">
    <property type="entry name" value="PsbP"/>
    <property type="match status" value="1"/>
</dbReference>
<protein>
    <recommendedName>
        <fullName evidence="1">PsbP C-terminal domain-containing protein</fullName>
    </recommendedName>
</protein>
<accession>A0AAV1HYH3</accession>
<sequence length="273" mass="30852">MMQEGLGRAQRPALAPAEGSFHSQSAFRQIRFSSACPAWCWRRRSRKVLAHCQTGNDDKTTSRHFVSPSRRELVLCSAQWLWCGALLTGTDDAKTIVNSVLGAYGLPKLPVSTGFKLYDDFDEEYIFEYPRGWVARSNHQRKGIYFADFNTADKAVLEEFQAPPDGQDAIMEVVSRAVSPANEVGGDARLILPDERRIKSEEAEHDGLKYVYIRFPSETVTRSGYQIRRKNIAVAAAKNGRMYSLLASARSDQYNKAKEELLQHIVESFRVRP</sequence>
<dbReference type="SUPFAM" id="SSF55724">
    <property type="entry name" value="Mog1p/PsbP-like"/>
    <property type="match status" value="1"/>
</dbReference>
<dbReference type="Proteomes" id="UP001314263">
    <property type="component" value="Unassembled WGS sequence"/>
</dbReference>
<proteinExistence type="predicted"/>
<comment type="caution">
    <text evidence="2">The sequence shown here is derived from an EMBL/GenBank/DDBJ whole genome shotgun (WGS) entry which is preliminary data.</text>
</comment>
<dbReference type="GO" id="GO:0009654">
    <property type="term" value="C:photosystem II oxygen evolving complex"/>
    <property type="evidence" value="ECO:0007669"/>
    <property type="project" value="InterPro"/>
</dbReference>
<keyword evidence="3" id="KW-1185">Reference proteome</keyword>
<evidence type="ECO:0000259" key="1">
    <source>
        <dbReference type="Pfam" id="PF01789"/>
    </source>
</evidence>
<dbReference type="EMBL" id="CAUYUE010000004">
    <property type="protein sequence ID" value="CAK0764092.1"/>
    <property type="molecule type" value="Genomic_DNA"/>
</dbReference>
<dbReference type="InterPro" id="IPR016123">
    <property type="entry name" value="Mog1/PsbP_a/b/a-sand"/>
</dbReference>
<evidence type="ECO:0000313" key="3">
    <source>
        <dbReference type="Proteomes" id="UP001314263"/>
    </source>
</evidence>
<organism evidence="2 3">
    <name type="scientific">Coccomyxa viridis</name>
    <dbReference type="NCBI Taxonomy" id="1274662"/>
    <lineage>
        <taxon>Eukaryota</taxon>
        <taxon>Viridiplantae</taxon>
        <taxon>Chlorophyta</taxon>
        <taxon>core chlorophytes</taxon>
        <taxon>Trebouxiophyceae</taxon>
        <taxon>Trebouxiophyceae incertae sedis</taxon>
        <taxon>Coccomyxaceae</taxon>
        <taxon>Coccomyxa</taxon>
    </lineage>
</organism>
<evidence type="ECO:0000313" key="2">
    <source>
        <dbReference type="EMBL" id="CAK0764092.1"/>
    </source>
</evidence>
<gene>
    <name evidence="2" type="ORF">CVIRNUC_003123</name>
</gene>
<feature type="domain" description="PsbP C-terminal" evidence="1">
    <location>
        <begin position="113"/>
        <end position="271"/>
    </location>
</feature>
<dbReference type="AlphaFoldDB" id="A0AAV1HYH3"/>
<dbReference type="PANTHER" id="PTHR31407:SF4">
    <property type="entry name" value="PSBP-LIKE PROTEIN 1, CHLOROPLASTIC"/>
    <property type="match status" value="1"/>
</dbReference>
<dbReference type="GO" id="GO:0019898">
    <property type="term" value="C:extrinsic component of membrane"/>
    <property type="evidence" value="ECO:0007669"/>
    <property type="project" value="InterPro"/>
</dbReference>